<evidence type="ECO:0000256" key="2">
    <source>
        <dbReference type="SAM" id="Phobius"/>
    </source>
</evidence>
<gene>
    <name evidence="3" type="ORF">G7066_00690</name>
</gene>
<sequence length="171" mass="18338">MGNASVPWWLAIVVAAVPTLIALFGTLMVARSQRRSSKEANQTALRNAESAERSARAAEKSSAVADRAAGHAAKAAEQLHKFRQHDDTMKTLYWAADHAIVPDSGRALLGLEVLGALVDQAKDDSDYRGGRLVNVTNDAVKTVAIPTFLSVLTNSAKDDGERQWGYGCECS</sequence>
<dbReference type="RefSeq" id="WP_166328286.1">
    <property type="nucleotide sequence ID" value="NZ_CP049933.1"/>
</dbReference>
<keyword evidence="4" id="KW-1185">Reference proteome</keyword>
<reference evidence="3 4" key="1">
    <citation type="submission" date="2020-03" db="EMBL/GenBank/DDBJ databases">
        <title>Leucobacter sp. nov., isolated from beetles.</title>
        <authorList>
            <person name="Hyun D.-W."/>
            <person name="Bae J.-W."/>
        </authorList>
    </citation>
    <scope>NUCLEOTIDE SEQUENCE [LARGE SCALE GENOMIC DNA]</scope>
    <source>
        <strain evidence="3 4">HDW9A</strain>
    </source>
</reference>
<keyword evidence="2" id="KW-1133">Transmembrane helix</keyword>
<evidence type="ECO:0000256" key="1">
    <source>
        <dbReference type="SAM" id="MobiDB-lite"/>
    </source>
</evidence>
<name>A0ABX6JUD3_9MICO</name>
<dbReference type="Proteomes" id="UP000503441">
    <property type="component" value="Chromosome"/>
</dbReference>
<proteinExistence type="predicted"/>
<feature type="transmembrane region" description="Helical" evidence="2">
    <location>
        <begin position="6"/>
        <end position="30"/>
    </location>
</feature>
<dbReference type="EMBL" id="CP049933">
    <property type="protein sequence ID" value="QIM17596.1"/>
    <property type="molecule type" value="Genomic_DNA"/>
</dbReference>
<protein>
    <submittedName>
        <fullName evidence="3">Uncharacterized protein</fullName>
    </submittedName>
</protein>
<keyword evidence="2" id="KW-0812">Transmembrane</keyword>
<evidence type="ECO:0000313" key="4">
    <source>
        <dbReference type="Proteomes" id="UP000503441"/>
    </source>
</evidence>
<accession>A0ABX6JUD3</accession>
<organism evidence="3 4">
    <name type="scientific">Leucobacter coleopterorum</name>
    <dbReference type="NCBI Taxonomy" id="2714933"/>
    <lineage>
        <taxon>Bacteria</taxon>
        <taxon>Bacillati</taxon>
        <taxon>Actinomycetota</taxon>
        <taxon>Actinomycetes</taxon>
        <taxon>Micrococcales</taxon>
        <taxon>Microbacteriaceae</taxon>
        <taxon>Leucobacter</taxon>
    </lineage>
</organism>
<evidence type="ECO:0000313" key="3">
    <source>
        <dbReference type="EMBL" id="QIM17596.1"/>
    </source>
</evidence>
<feature type="region of interest" description="Disordered" evidence="1">
    <location>
        <begin position="35"/>
        <end position="67"/>
    </location>
</feature>
<feature type="compositionally biased region" description="Basic and acidic residues" evidence="1">
    <location>
        <begin position="49"/>
        <end position="59"/>
    </location>
</feature>
<keyword evidence="2" id="KW-0472">Membrane</keyword>